<dbReference type="EMBL" id="MHCD01000049">
    <property type="protein sequence ID" value="OGY12672.1"/>
    <property type="molecule type" value="Genomic_DNA"/>
</dbReference>
<sequence>MKKTITAHCLVKNEARFIWYSVMSVIKHVDNVLLYDTGSTDGTQDIIREIKKADKENKVLFKEYGTVTPQTFPLVRQEMLEKTQTDWFIVVDGDEIWWEDSIRRVVLEIKSNGDKLESIVVPTINLVGDIYHYQEEAAGNYNLAGKKGHYNLRAVNKKIPGLHSSGEHGVWGWVDEEKKMIQDRDGVAFVNSPYLHATHLPRAMEQQGEHLVPKRYQKLKHEIGIEFPSDFYYPEVLFRPRPKAVPSVWLKMQTGFKVRAYLETPLRKLKRRIFPRRVGY</sequence>
<name>A0A1G1VBQ0_9BACT</name>
<dbReference type="InterPro" id="IPR029044">
    <property type="entry name" value="Nucleotide-diphossugar_trans"/>
</dbReference>
<dbReference type="AlphaFoldDB" id="A0A1G1VBQ0"/>
<proteinExistence type="predicted"/>
<reference evidence="2 3" key="1">
    <citation type="journal article" date="2016" name="Nat. Commun.">
        <title>Thousands of microbial genomes shed light on interconnected biogeochemical processes in an aquifer system.</title>
        <authorList>
            <person name="Anantharaman K."/>
            <person name="Brown C.T."/>
            <person name="Hug L.A."/>
            <person name="Sharon I."/>
            <person name="Castelle C.J."/>
            <person name="Probst A.J."/>
            <person name="Thomas B.C."/>
            <person name="Singh A."/>
            <person name="Wilkins M.J."/>
            <person name="Karaoz U."/>
            <person name="Brodie E.L."/>
            <person name="Williams K.H."/>
            <person name="Hubbard S.S."/>
            <person name="Banfield J.F."/>
        </authorList>
    </citation>
    <scope>NUCLEOTIDE SEQUENCE [LARGE SCALE GENOMIC DNA]</scope>
</reference>
<dbReference type="Gene3D" id="3.90.550.10">
    <property type="entry name" value="Spore Coat Polysaccharide Biosynthesis Protein SpsA, Chain A"/>
    <property type="match status" value="1"/>
</dbReference>
<evidence type="ECO:0000259" key="1">
    <source>
        <dbReference type="Pfam" id="PF00535"/>
    </source>
</evidence>
<dbReference type="PANTHER" id="PTHR43630">
    <property type="entry name" value="POLY-BETA-1,6-N-ACETYL-D-GLUCOSAMINE SYNTHASE"/>
    <property type="match status" value="1"/>
</dbReference>
<dbReference type="Pfam" id="PF00535">
    <property type="entry name" value="Glycos_transf_2"/>
    <property type="match status" value="1"/>
</dbReference>
<dbReference type="PANTHER" id="PTHR43630:SF2">
    <property type="entry name" value="GLYCOSYLTRANSFERASE"/>
    <property type="match status" value="1"/>
</dbReference>
<dbReference type="InterPro" id="IPR001173">
    <property type="entry name" value="Glyco_trans_2-like"/>
</dbReference>
<dbReference type="Proteomes" id="UP000177685">
    <property type="component" value="Unassembled WGS sequence"/>
</dbReference>
<accession>A0A1G1VBQ0</accession>
<gene>
    <name evidence="2" type="ORF">A3A58_00215</name>
</gene>
<comment type="caution">
    <text evidence="2">The sequence shown here is derived from an EMBL/GenBank/DDBJ whole genome shotgun (WGS) entry which is preliminary data.</text>
</comment>
<dbReference type="SUPFAM" id="SSF53448">
    <property type="entry name" value="Nucleotide-diphospho-sugar transferases"/>
    <property type="match status" value="1"/>
</dbReference>
<evidence type="ECO:0000313" key="3">
    <source>
        <dbReference type="Proteomes" id="UP000177685"/>
    </source>
</evidence>
<evidence type="ECO:0000313" key="2">
    <source>
        <dbReference type="EMBL" id="OGY12672.1"/>
    </source>
</evidence>
<organism evidence="2 3">
    <name type="scientific">Candidatus Blackburnbacteria bacterium RIFCSPLOWO2_01_FULL_41_27</name>
    <dbReference type="NCBI Taxonomy" id="1797520"/>
    <lineage>
        <taxon>Bacteria</taxon>
        <taxon>Candidatus Blackburniibacteriota</taxon>
    </lineage>
</organism>
<protein>
    <recommendedName>
        <fullName evidence="1">Glycosyltransferase 2-like domain-containing protein</fullName>
    </recommendedName>
</protein>
<feature type="domain" description="Glycosyltransferase 2-like" evidence="1">
    <location>
        <begin position="11"/>
        <end position="143"/>
    </location>
</feature>